<dbReference type="GO" id="GO:0003677">
    <property type="term" value="F:DNA binding"/>
    <property type="evidence" value="ECO:0007669"/>
    <property type="project" value="InterPro"/>
</dbReference>
<proteinExistence type="predicted"/>
<reference evidence="2 3" key="1">
    <citation type="journal article" date="2021" name="Nat. Commun.">
        <title>Incipient diploidization of the medicinal plant Perilla within 10,000 years.</title>
        <authorList>
            <person name="Zhang Y."/>
            <person name="Shen Q."/>
            <person name="Leng L."/>
            <person name="Zhang D."/>
            <person name="Chen S."/>
            <person name="Shi Y."/>
            <person name="Ning Z."/>
            <person name="Chen S."/>
        </authorList>
    </citation>
    <scope>NUCLEOTIDE SEQUENCE [LARGE SCALE GENOMIC DNA]</scope>
    <source>
        <strain evidence="3">cv. PC099</strain>
    </source>
</reference>
<feature type="compositionally biased region" description="Polar residues" evidence="1">
    <location>
        <begin position="26"/>
        <end position="42"/>
    </location>
</feature>
<dbReference type="AlphaFoldDB" id="A0AAD4JCQ9"/>
<dbReference type="PANTHER" id="PTHR34682:SF1">
    <property type="entry name" value="PROTEIN METABOLIC NETWORK MODULATOR 1"/>
    <property type="match status" value="1"/>
</dbReference>
<dbReference type="InterPro" id="IPR017956">
    <property type="entry name" value="AT_hook_DNA-bd_motif"/>
</dbReference>
<evidence type="ECO:0000313" key="2">
    <source>
        <dbReference type="EMBL" id="KAH6831406.1"/>
    </source>
</evidence>
<protein>
    <submittedName>
        <fullName evidence="2">Uncharacterized protein</fullName>
    </submittedName>
</protein>
<organism evidence="2 3">
    <name type="scientific">Perilla frutescens var. hirtella</name>
    <name type="common">Perilla citriodora</name>
    <name type="synonym">Perilla setoyensis</name>
    <dbReference type="NCBI Taxonomy" id="608512"/>
    <lineage>
        <taxon>Eukaryota</taxon>
        <taxon>Viridiplantae</taxon>
        <taxon>Streptophyta</taxon>
        <taxon>Embryophyta</taxon>
        <taxon>Tracheophyta</taxon>
        <taxon>Spermatophyta</taxon>
        <taxon>Magnoliopsida</taxon>
        <taxon>eudicotyledons</taxon>
        <taxon>Gunneridae</taxon>
        <taxon>Pentapetalae</taxon>
        <taxon>asterids</taxon>
        <taxon>lamiids</taxon>
        <taxon>Lamiales</taxon>
        <taxon>Lamiaceae</taxon>
        <taxon>Nepetoideae</taxon>
        <taxon>Elsholtzieae</taxon>
        <taxon>Perilla</taxon>
    </lineage>
</organism>
<accession>A0AAD4JCQ9</accession>
<feature type="region of interest" description="Disordered" evidence="1">
    <location>
        <begin position="1"/>
        <end position="47"/>
    </location>
</feature>
<name>A0AAD4JCQ9_PERFH</name>
<dbReference type="Pfam" id="PF02178">
    <property type="entry name" value="AT_hook"/>
    <property type="match status" value="1"/>
</dbReference>
<dbReference type="InterPro" id="IPR045881">
    <property type="entry name" value="MNM1-like"/>
</dbReference>
<dbReference type="Proteomes" id="UP001190926">
    <property type="component" value="Unassembled WGS sequence"/>
</dbReference>
<comment type="caution">
    <text evidence="2">The sequence shown here is derived from an EMBL/GenBank/DDBJ whole genome shotgun (WGS) entry which is preliminary data.</text>
</comment>
<evidence type="ECO:0000313" key="3">
    <source>
        <dbReference type="Proteomes" id="UP001190926"/>
    </source>
</evidence>
<sequence length="316" mass="34027">MTDVSAKRKRGRPRKDSNLCREGGSSLENATSFMKSSSTSVQVPHDEGKKCEEDCEVGSMVYGVVEGSFDAGYLISVRIGNNLAPFRGVVFQPRKVVAVTPANDVAPQAKMYERREIQVPVVYDNSGLVEKQGAAAAPPNYSVGNLRMVEEDEVMQAFEVSKKSLLASNGKESSIPPSSPPNLYYNENLFTDQSQPKTTPNLKLDLAFTTTTTAAAATGSGGSHKENTNIGYHQALVAGNPLLLPPDLIGDFIMDKPKTPPPPNCNNNNNNNNNMEVQSRFGGAGANVDAITNAHLELATPHRIADMDFLLTNANQ</sequence>
<keyword evidence="3" id="KW-1185">Reference proteome</keyword>
<gene>
    <name evidence="2" type="ORF">C2S53_016306</name>
</gene>
<evidence type="ECO:0000256" key="1">
    <source>
        <dbReference type="SAM" id="MobiDB-lite"/>
    </source>
</evidence>
<dbReference type="EMBL" id="SDAM02000091">
    <property type="protein sequence ID" value="KAH6831406.1"/>
    <property type="molecule type" value="Genomic_DNA"/>
</dbReference>
<dbReference type="PANTHER" id="PTHR34682">
    <property type="entry name" value="AT HOOK MOTIF-CONTAINING PROTEIN"/>
    <property type="match status" value="1"/>
</dbReference>